<dbReference type="RefSeq" id="WP_121852652.1">
    <property type="nucleotide sequence ID" value="NZ_CP037952.1"/>
</dbReference>
<dbReference type="PANTHER" id="PTHR43123">
    <property type="entry name" value="POLYSACCHARIDE DEACETYLASE-RELATED"/>
    <property type="match status" value="1"/>
</dbReference>
<name>A0A3A6U306_9GAMM</name>
<accession>A0A3A6U306</accession>
<dbReference type="Proteomes" id="UP000273022">
    <property type="component" value="Unassembled WGS sequence"/>
</dbReference>
<dbReference type="CDD" id="cd10977">
    <property type="entry name" value="CE4_PuuE_SpCDA1"/>
    <property type="match status" value="1"/>
</dbReference>
<dbReference type="GO" id="GO:0005975">
    <property type="term" value="P:carbohydrate metabolic process"/>
    <property type="evidence" value="ECO:0007669"/>
    <property type="project" value="InterPro"/>
</dbReference>
<sequence length="307" mass="35467">MIQDRDMKGYGATSIDPKWPNKAKLAVQFVINYEEGGENCILNGDKASEAFLSEIVNAQPIIGMRNMNMESLYEYGSRAGFWRLLRIFTQHQLPATVFAVTTALQKNHDVIEAMQKANWEIACHGLKWVDYQFMDKATEREHITQALNGHRKLTGVFPQGWYTGRISPNTRSLVLEQTDLAYDSDSYADDLPYWCYDYDKPHLIIPYTLDTNDMRFCTSQGFNCGDQFFFYLKDAFDQLYSEALANPKAAKLLNIGLHCRITGRPARTASLARFINYINQYQDIWVTRRIDIAEHWKKHHPPMLLKA</sequence>
<dbReference type="PROSITE" id="PS51677">
    <property type="entry name" value="NODB"/>
    <property type="match status" value="1"/>
</dbReference>
<keyword evidence="3" id="KW-1185">Reference proteome</keyword>
<dbReference type="EMBL" id="QYYH01000023">
    <property type="protein sequence ID" value="RJY18400.1"/>
    <property type="molecule type" value="Genomic_DNA"/>
</dbReference>
<evidence type="ECO:0000313" key="3">
    <source>
        <dbReference type="Proteomes" id="UP000273022"/>
    </source>
</evidence>
<evidence type="ECO:0000259" key="1">
    <source>
        <dbReference type="PROSITE" id="PS51677"/>
    </source>
</evidence>
<organism evidence="2 3">
    <name type="scientific">Parashewanella spongiae</name>
    <dbReference type="NCBI Taxonomy" id="342950"/>
    <lineage>
        <taxon>Bacteria</taxon>
        <taxon>Pseudomonadati</taxon>
        <taxon>Pseudomonadota</taxon>
        <taxon>Gammaproteobacteria</taxon>
        <taxon>Alteromonadales</taxon>
        <taxon>Shewanellaceae</taxon>
        <taxon>Parashewanella</taxon>
    </lineage>
</organism>
<dbReference type="SUPFAM" id="SSF88713">
    <property type="entry name" value="Glycoside hydrolase/deacetylase"/>
    <property type="match status" value="1"/>
</dbReference>
<feature type="domain" description="NodB homology" evidence="1">
    <location>
        <begin position="67"/>
        <end position="287"/>
    </location>
</feature>
<protein>
    <submittedName>
        <fullName evidence="2">Allantoinase PuuE</fullName>
    </submittedName>
</protein>
<dbReference type="InterPro" id="IPR011330">
    <property type="entry name" value="Glyco_hydro/deAcase_b/a-brl"/>
</dbReference>
<dbReference type="InterPro" id="IPR017625">
    <property type="entry name" value="PuuE"/>
</dbReference>
<dbReference type="AlphaFoldDB" id="A0A3A6U306"/>
<dbReference type="InterPro" id="IPR002509">
    <property type="entry name" value="NODB_dom"/>
</dbReference>
<dbReference type="Pfam" id="PF01522">
    <property type="entry name" value="Polysacc_deac_1"/>
    <property type="match status" value="1"/>
</dbReference>
<dbReference type="Gene3D" id="3.20.20.370">
    <property type="entry name" value="Glycoside hydrolase/deacetylase"/>
    <property type="match status" value="1"/>
</dbReference>
<proteinExistence type="predicted"/>
<dbReference type="GO" id="GO:0016810">
    <property type="term" value="F:hydrolase activity, acting on carbon-nitrogen (but not peptide) bonds"/>
    <property type="evidence" value="ECO:0007669"/>
    <property type="project" value="InterPro"/>
</dbReference>
<dbReference type="OrthoDB" id="9787041at2"/>
<reference evidence="2 3" key="1">
    <citation type="submission" date="2018-09" db="EMBL/GenBank/DDBJ databases">
        <title>Phylogeny of the Shewanellaceae, and recommendation for two new genera, Pseudoshewanella and Parashewanella.</title>
        <authorList>
            <person name="Wang G."/>
        </authorList>
    </citation>
    <scope>NUCLEOTIDE SEQUENCE [LARGE SCALE GENOMIC DNA]</scope>
    <source>
        <strain evidence="2 3">KCTC 22492</strain>
    </source>
</reference>
<gene>
    <name evidence="2" type="primary">puuE</name>
    <name evidence="2" type="ORF">D5R81_05515</name>
</gene>
<evidence type="ECO:0000313" key="2">
    <source>
        <dbReference type="EMBL" id="RJY18400.1"/>
    </source>
</evidence>
<comment type="caution">
    <text evidence="2">The sequence shown here is derived from an EMBL/GenBank/DDBJ whole genome shotgun (WGS) entry which is preliminary data.</text>
</comment>
<dbReference type="PANTHER" id="PTHR43123:SF1">
    <property type="entry name" value="POLYSACCHARIDE DEACETYLASE-RELATED"/>
    <property type="match status" value="1"/>
</dbReference>
<dbReference type="NCBIfam" id="TIGR03212">
    <property type="entry name" value="uraD_N-term-dom"/>
    <property type="match status" value="1"/>
</dbReference>